<comment type="caution">
    <text evidence="1">The sequence shown here is derived from an EMBL/GenBank/DDBJ whole genome shotgun (WGS) entry which is preliminary data.</text>
</comment>
<dbReference type="InterPro" id="IPR038883">
    <property type="entry name" value="AN11006-like"/>
</dbReference>
<dbReference type="AlphaFoldDB" id="A0AAE0KDT3"/>
<evidence type="ECO:0000313" key="2">
    <source>
        <dbReference type="Proteomes" id="UP001285441"/>
    </source>
</evidence>
<reference evidence="1" key="2">
    <citation type="submission" date="2023-06" db="EMBL/GenBank/DDBJ databases">
        <authorList>
            <consortium name="Lawrence Berkeley National Laboratory"/>
            <person name="Haridas S."/>
            <person name="Hensen N."/>
            <person name="Bonometti L."/>
            <person name="Westerberg I."/>
            <person name="Brannstrom I.O."/>
            <person name="Guillou S."/>
            <person name="Cros-Aarteil S."/>
            <person name="Calhoun S."/>
            <person name="Kuo A."/>
            <person name="Mondo S."/>
            <person name="Pangilinan J."/>
            <person name="Riley R."/>
            <person name="LaButti K."/>
            <person name="Andreopoulos B."/>
            <person name="Lipzen A."/>
            <person name="Chen C."/>
            <person name="Yanf M."/>
            <person name="Daum C."/>
            <person name="Ng V."/>
            <person name="Clum A."/>
            <person name="Steindorff A."/>
            <person name="Ohm R."/>
            <person name="Martin F."/>
            <person name="Silar P."/>
            <person name="Natvig D."/>
            <person name="Lalanne C."/>
            <person name="Gautier V."/>
            <person name="Ament-velasquez S.L."/>
            <person name="Kruys A."/>
            <person name="Hutchinson M.I."/>
            <person name="Powell A.J."/>
            <person name="Barry K."/>
            <person name="Miller A.N."/>
            <person name="Grigoriev I.V."/>
            <person name="Debuchy R."/>
            <person name="Gladieux P."/>
            <person name="Thoren M.H."/>
            <person name="Johannesson H."/>
        </authorList>
    </citation>
    <scope>NUCLEOTIDE SEQUENCE</scope>
    <source>
        <strain evidence="1">CBS 232.78</strain>
    </source>
</reference>
<evidence type="ECO:0008006" key="3">
    <source>
        <dbReference type="Google" id="ProtNLM"/>
    </source>
</evidence>
<protein>
    <recommendedName>
        <fullName evidence="3">F-box domain-containing protein</fullName>
    </recommendedName>
</protein>
<sequence length="584" mass="65269">MADPSPLTFLNLPEPARLSVYTLAGLVRPCPIDLLDTNTGELRSDGFHDGCWYVKRLRGVGASVEPGTRLCSCPQFPLALTLVSRQVRHEALDVLMSCNLFVVRVREGRPEMLAPLLTQIPAPHFARLTHLVIRLNCWPCPFGHDGLLSNMPENKCPLCGTDTKRGDPILSRSSPRSQLLLEAWEQVCRRLGSARLANLTLICDVDANDGDSYIISHLLGPLINYLPPLRNCNIRLGRSPTETNLASMARETALTLTRQSRPIGEPFPFGRLPIELKLLVLRYTHLGPPELAGYDHDFTRLHILNGRLTSRRLRGVSSRPMEKCCSACTVTFMDCCCPSSHASYSRTCGCRVLPMALFLVDRDTRLAAIQAFYPGSIFTLRHDNFASVLDVFPRIALPLLRNVTFELNPMQCYYWTGGAPTREHLPRHFAQISAAHSPTLPPGYNPSADFRAVLSALAARSYEDGSDTAPLALELDLLSPHVFVDLFIGDMDEDDEEQFRWTYDLYIDVARAVRESFQDTGGRLSSVRFRLATFTDLEPWLEREVLGERFVGTVQPATKGPRRILTERVPKYHVSEQGNSTTGN</sequence>
<name>A0AAE0KDT3_9PEZI</name>
<keyword evidence="2" id="KW-1185">Reference proteome</keyword>
<accession>A0AAE0KDT3</accession>
<proteinExistence type="predicted"/>
<reference evidence="1" key="1">
    <citation type="journal article" date="2023" name="Mol. Phylogenet. Evol.">
        <title>Genome-scale phylogeny and comparative genomics of the fungal order Sordariales.</title>
        <authorList>
            <person name="Hensen N."/>
            <person name="Bonometti L."/>
            <person name="Westerberg I."/>
            <person name="Brannstrom I.O."/>
            <person name="Guillou S."/>
            <person name="Cros-Aarteil S."/>
            <person name="Calhoun S."/>
            <person name="Haridas S."/>
            <person name="Kuo A."/>
            <person name="Mondo S."/>
            <person name="Pangilinan J."/>
            <person name="Riley R."/>
            <person name="LaButti K."/>
            <person name="Andreopoulos B."/>
            <person name="Lipzen A."/>
            <person name="Chen C."/>
            <person name="Yan M."/>
            <person name="Daum C."/>
            <person name="Ng V."/>
            <person name="Clum A."/>
            <person name="Steindorff A."/>
            <person name="Ohm R.A."/>
            <person name="Martin F."/>
            <person name="Silar P."/>
            <person name="Natvig D.O."/>
            <person name="Lalanne C."/>
            <person name="Gautier V."/>
            <person name="Ament-Velasquez S.L."/>
            <person name="Kruys A."/>
            <person name="Hutchinson M.I."/>
            <person name="Powell A.J."/>
            <person name="Barry K."/>
            <person name="Miller A.N."/>
            <person name="Grigoriev I.V."/>
            <person name="Debuchy R."/>
            <person name="Gladieux P."/>
            <person name="Hiltunen Thoren M."/>
            <person name="Johannesson H."/>
        </authorList>
    </citation>
    <scope>NUCLEOTIDE SEQUENCE</scope>
    <source>
        <strain evidence="1">CBS 232.78</strain>
    </source>
</reference>
<gene>
    <name evidence="1" type="ORF">B0H63DRAFT_255437</name>
</gene>
<dbReference type="PANTHER" id="PTHR42085:SF2">
    <property type="entry name" value="F-BOX DOMAIN-CONTAINING PROTEIN"/>
    <property type="match status" value="1"/>
</dbReference>
<evidence type="ECO:0000313" key="1">
    <source>
        <dbReference type="EMBL" id="KAK3374689.1"/>
    </source>
</evidence>
<dbReference type="PANTHER" id="PTHR42085">
    <property type="entry name" value="F-BOX DOMAIN-CONTAINING PROTEIN"/>
    <property type="match status" value="1"/>
</dbReference>
<organism evidence="1 2">
    <name type="scientific">Podospora didyma</name>
    <dbReference type="NCBI Taxonomy" id="330526"/>
    <lineage>
        <taxon>Eukaryota</taxon>
        <taxon>Fungi</taxon>
        <taxon>Dikarya</taxon>
        <taxon>Ascomycota</taxon>
        <taxon>Pezizomycotina</taxon>
        <taxon>Sordariomycetes</taxon>
        <taxon>Sordariomycetidae</taxon>
        <taxon>Sordariales</taxon>
        <taxon>Podosporaceae</taxon>
        <taxon>Podospora</taxon>
    </lineage>
</organism>
<dbReference type="Proteomes" id="UP001285441">
    <property type="component" value="Unassembled WGS sequence"/>
</dbReference>
<dbReference type="EMBL" id="JAULSW010000007">
    <property type="protein sequence ID" value="KAK3374689.1"/>
    <property type="molecule type" value="Genomic_DNA"/>
</dbReference>